<gene>
    <name evidence="3" type="ORF">DEA8626_01081</name>
</gene>
<dbReference type="EMBL" id="OMOQ01000001">
    <property type="protein sequence ID" value="SPH17558.1"/>
    <property type="molecule type" value="Genomic_DNA"/>
</dbReference>
<protein>
    <recommendedName>
        <fullName evidence="5">Cytochrome c-type biogenesis protein CcmH</fullName>
    </recommendedName>
</protein>
<dbReference type="GO" id="GO:0017004">
    <property type="term" value="P:cytochrome complex assembly"/>
    <property type="evidence" value="ECO:0007669"/>
    <property type="project" value="UniProtKB-KW"/>
</dbReference>
<dbReference type="SUPFAM" id="SSF48452">
    <property type="entry name" value="TPR-like"/>
    <property type="match status" value="1"/>
</dbReference>
<dbReference type="Proteomes" id="UP000244924">
    <property type="component" value="Unassembled WGS sequence"/>
</dbReference>
<keyword evidence="1" id="KW-0201">Cytochrome c-type biogenesis</keyword>
<dbReference type="InterPro" id="IPR017560">
    <property type="entry name" value="Cyt_c_biogenesis_CcmI"/>
</dbReference>
<organism evidence="3 4">
    <name type="scientific">Albidovulum aquaemixtae</name>
    <dbReference type="NCBI Taxonomy" id="1542388"/>
    <lineage>
        <taxon>Bacteria</taxon>
        <taxon>Pseudomonadati</taxon>
        <taxon>Pseudomonadota</taxon>
        <taxon>Alphaproteobacteria</taxon>
        <taxon>Rhodobacterales</taxon>
        <taxon>Paracoccaceae</taxon>
        <taxon>Albidovulum</taxon>
    </lineage>
</organism>
<dbReference type="AlphaFoldDB" id="A0A2R8B4L4"/>
<evidence type="ECO:0000256" key="1">
    <source>
        <dbReference type="ARBA" id="ARBA00022748"/>
    </source>
</evidence>
<keyword evidence="4" id="KW-1185">Reference proteome</keyword>
<sequence>MPFWIVAACLAAAAGALLLRALFRAGREGSANSDIAVYRTQLEGVERDLARGVIEAGEAERTRIEISRRILEADRSGAATEATRRGSPLVPLLATGVALSGAFALYLKIGAPGYPDLPIAKRIERAEAFRATRPSQAEAEAAGQSESPRPEPDAAYLELMERLRAAVAEHPDDLTGQRLLARNEANLGNYAAAAAAQARVVALADAKATAQDFAALADNYILAADGYVSPEAEAALAETLVRDPRNPTARFYMGLMWAQTGRPDRAFQLWRALLEEGPEEAPWIPPIRADIIMLAEAAGVDYTPPAPAGSAPGPDAGDIAAASEMDADERTEMIRGMVDGLADRLATEGGPAEDWARLISSLAVLGETERATAIWSEAQSVFADREAELATVRAAATGAGIAE</sequence>
<proteinExistence type="predicted"/>
<accession>A0A2R8B4L4</accession>
<dbReference type="RefSeq" id="WP_108853326.1">
    <property type="nucleotide sequence ID" value="NZ_OMOQ01000001.1"/>
</dbReference>
<evidence type="ECO:0000313" key="3">
    <source>
        <dbReference type="EMBL" id="SPH17558.1"/>
    </source>
</evidence>
<feature type="region of interest" description="Disordered" evidence="2">
    <location>
        <begin position="130"/>
        <end position="152"/>
    </location>
</feature>
<name>A0A2R8B4L4_9RHOB</name>
<reference evidence="3 4" key="1">
    <citation type="submission" date="2018-03" db="EMBL/GenBank/DDBJ databases">
        <authorList>
            <person name="Keele B.F."/>
        </authorList>
    </citation>
    <scope>NUCLEOTIDE SEQUENCE [LARGE SCALE GENOMIC DNA]</scope>
    <source>
        <strain evidence="3 4">CECT 8626</strain>
    </source>
</reference>
<evidence type="ECO:0008006" key="5">
    <source>
        <dbReference type="Google" id="ProtNLM"/>
    </source>
</evidence>
<dbReference type="Gene3D" id="1.25.40.10">
    <property type="entry name" value="Tetratricopeptide repeat domain"/>
    <property type="match status" value="1"/>
</dbReference>
<evidence type="ECO:0000313" key="4">
    <source>
        <dbReference type="Proteomes" id="UP000244924"/>
    </source>
</evidence>
<dbReference type="NCBIfam" id="TIGR03142">
    <property type="entry name" value="cytochro_ccmI"/>
    <property type="match status" value="1"/>
</dbReference>
<evidence type="ECO:0000256" key="2">
    <source>
        <dbReference type="SAM" id="MobiDB-lite"/>
    </source>
</evidence>
<dbReference type="InterPro" id="IPR011990">
    <property type="entry name" value="TPR-like_helical_dom_sf"/>
</dbReference>
<feature type="compositionally biased region" description="Low complexity" evidence="2">
    <location>
        <begin position="135"/>
        <end position="147"/>
    </location>
</feature>
<dbReference type="OrthoDB" id="9815847at2"/>